<feature type="transmembrane region" description="Helical" evidence="16">
    <location>
        <begin position="164"/>
        <end position="185"/>
    </location>
</feature>
<dbReference type="Gene3D" id="2.70.150.10">
    <property type="entry name" value="Calcium-transporting ATPase, cytoplasmic transduction domain A"/>
    <property type="match status" value="1"/>
</dbReference>
<keyword evidence="16" id="KW-1003">Cell membrane</keyword>
<dbReference type="PANTHER" id="PTHR43520">
    <property type="entry name" value="ATP7, ISOFORM B"/>
    <property type="match status" value="1"/>
</dbReference>
<protein>
    <submittedName>
        <fullName evidence="18">Heavy metal translocating P-type ATPase</fullName>
    </submittedName>
</protein>
<dbReference type="Gene3D" id="3.40.1110.10">
    <property type="entry name" value="Calcium-transporting ATPase, cytoplasmic domain N"/>
    <property type="match status" value="1"/>
</dbReference>
<dbReference type="InterPro" id="IPR008250">
    <property type="entry name" value="ATPase_P-typ_transduc_dom_A_sf"/>
</dbReference>
<keyword evidence="6" id="KW-0677">Repeat</keyword>
<keyword evidence="3" id="KW-0813">Transport</keyword>
<dbReference type="SUPFAM" id="SSF81665">
    <property type="entry name" value="Calcium ATPase, transmembrane domain M"/>
    <property type="match status" value="1"/>
</dbReference>
<dbReference type="NCBIfam" id="TIGR00003">
    <property type="entry name" value="copper ion binding protein"/>
    <property type="match status" value="1"/>
</dbReference>
<dbReference type="SUPFAM" id="SSF56784">
    <property type="entry name" value="HAD-like"/>
    <property type="match status" value="1"/>
</dbReference>
<dbReference type="PROSITE" id="PS01047">
    <property type="entry name" value="HMA_1"/>
    <property type="match status" value="2"/>
</dbReference>
<name>A0ABV7H6P0_9BURK</name>
<dbReference type="Pfam" id="PF00702">
    <property type="entry name" value="Hydrolase"/>
    <property type="match status" value="1"/>
</dbReference>
<dbReference type="RefSeq" id="WP_377305995.1">
    <property type="nucleotide sequence ID" value="NZ_CP180191.1"/>
</dbReference>
<evidence type="ECO:0000256" key="4">
    <source>
        <dbReference type="ARBA" id="ARBA00022692"/>
    </source>
</evidence>
<evidence type="ECO:0000256" key="10">
    <source>
        <dbReference type="ARBA" id="ARBA00022842"/>
    </source>
</evidence>
<dbReference type="InterPro" id="IPR017969">
    <property type="entry name" value="Heavy-metal-associated_CS"/>
</dbReference>
<evidence type="ECO:0000256" key="9">
    <source>
        <dbReference type="ARBA" id="ARBA00022840"/>
    </source>
</evidence>
<feature type="transmembrane region" description="Helical" evidence="16">
    <location>
        <begin position="779"/>
        <end position="797"/>
    </location>
</feature>
<dbReference type="InterPro" id="IPR036163">
    <property type="entry name" value="HMA_dom_sf"/>
</dbReference>
<evidence type="ECO:0000256" key="7">
    <source>
        <dbReference type="ARBA" id="ARBA00022741"/>
    </source>
</evidence>
<keyword evidence="10" id="KW-0460">Magnesium</keyword>
<keyword evidence="14" id="KW-0406">Ion transport</keyword>
<evidence type="ECO:0000313" key="19">
    <source>
        <dbReference type="Proteomes" id="UP001595556"/>
    </source>
</evidence>
<dbReference type="InterPro" id="IPR044492">
    <property type="entry name" value="P_typ_ATPase_HD_dom"/>
</dbReference>
<dbReference type="NCBIfam" id="TIGR01525">
    <property type="entry name" value="ATPase-IB_hvy"/>
    <property type="match status" value="1"/>
</dbReference>
<dbReference type="InterPro" id="IPR006122">
    <property type="entry name" value="HMA_Cu_ion-bd"/>
</dbReference>
<keyword evidence="12 16" id="KW-1133">Transmembrane helix</keyword>
<keyword evidence="9 16" id="KW-0067">ATP-binding</keyword>
<evidence type="ECO:0000313" key="18">
    <source>
        <dbReference type="EMBL" id="MFC3149327.1"/>
    </source>
</evidence>
<evidence type="ECO:0000256" key="5">
    <source>
        <dbReference type="ARBA" id="ARBA00022723"/>
    </source>
</evidence>
<dbReference type="InterPro" id="IPR018303">
    <property type="entry name" value="ATPase_P-typ_P_site"/>
</dbReference>
<keyword evidence="19" id="KW-1185">Reference proteome</keyword>
<keyword evidence="15 16" id="KW-0472">Membrane</keyword>
<proteinExistence type="inferred from homology"/>
<keyword evidence="13" id="KW-0186">Copper</keyword>
<evidence type="ECO:0000256" key="11">
    <source>
        <dbReference type="ARBA" id="ARBA00022967"/>
    </source>
</evidence>
<feature type="transmembrane region" description="Helical" evidence="16">
    <location>
        <begin position="404"/>
        <end position="426"/>
    </location>
</feature>
<dbReference type="SUPFAM" id="SSF81653">
    <property type="entry name" value="Calcium ATPase, transduction domain A"/>
    <property type="match status" value="1"/>
</dbReference>
<comment type="subcellular location">
    <subcellularLocation>
        <location evidence="16">Cell membrane</location>
    </subcellularLocation>
    <subcellularLocation>
        <location evidence="1">Endomembrane system</location>
        <topology evidence="1">Multi-pass membrane protein</topology>
    </subcellularLocation>
</comment>
<evidence type="ECO:0000256" key="1">
    <source>
        <dbReference type="ARBA" id="ARBA00004127"/>
    </source>
</evidence>
<evidence type="ECO:0000256" key="14">
    <source>
        <dbReference type="ARBA" id="ARBA00023065"/>
    </source>
</evidence>
<dbReference type="InterPro" id="IPR027256">
    <property type="entry name" value="P-typ_ATPase_IB"/>
</dbReference>
<dbReference type="SUPFAM" id="SSF55008">
    <property type="entry name" value="HMA, heavy metal-associated domain"/>
    <property type="match status" value="2"/>
</dbReference>
<evidence type="ECO:0000259" key="17">
    <source>
        <dbReference type="PROSITE" id="PS50846"/>
    </source>
</evidence>
<dbReference type="Proteomes" id="UP001595556">
    <property type="component" value="Unassembled WGS sequence"/>
</dbReference>
<dbReference type="PANTHER" id="PTHR43520:SF8">
    <property type="entry name" value="P-TYPE CU(+) TRANSPORTER"/>
    <property type="match status" value="1"/>
</dbReference>
<dbReference type="Gene3D" id="3.40.50.1000">
    <property type="entry name" value="HAD superfamily/HAD-like"/>
    <property type="match status" value="1"/>
</dbReference>
<dbReference type="NCBIfam" id="TIGR01511">
    <property type="entry name" value="ATPase-IB1_Cu"/>
    <property type="match status" value="1"/>
</dbReference>
<dbReference type="CDD" id="cd02094">
    <property type="entry name" value="P-type_ATPase_Cu-like"/>
    <property type="match status" value="1"/>
</dbReference>
<dbReference type="SFLD" id="SFLDG00002">
    <property type="entry name" value="C1.7:_P-type_atpase_like"/>
    <property type="match status" value="1"/>
</dbReference>
<reference evidence="19" key="1">
    <citation type="journal article" date="2019" name="Int. J. Syst. Evol. Microbiol.">
        <title>The Global Catalogue of Microorganisms (GCM) 10K type strain sequencing project: providing services to taxonomists for standard genome sequencing and annotation.</title>
        <authorList>
            <consortium name="The Broad Institute Genomics Platform"/>
            <consortium name="The Broad Institute Genome Sequencing Center for Infectious Disease"/>
            <person name="Wu L."/>
            <person name="Ma J."/>
        </authorList>
    </citation>
    <scope>NUCLEOTIDE SEQUENCE [LARGE SCALE GENOMIC DNA]</scope>
    <source>
        <strain evidence="19">KCTC 52168</strain>
    </source>
</reference>
<keyword evidence="7 16" id="KW-0547">Nucleotide-binding</keyword>
<dbReference type="InterPro" id="IPR059000">
    <property type="entry name" value="ATPase_P-type_domA"/>
</dbReference>
<dbReference type="PRINTS" id="PR00942">
    <property type="entry name" value="CUATPASEI"/>
</dbReference>
<dbReference type="SFLD" id="SFLDF00027">
    <property type="entry name" value="p-type_atpase"/>
    <property type="match status" value="1"/>
</dbReference>
<dbReference type="Pfam" id="PF00403">
    <property type="entry name" value="HMA"/>
    <property type="match status" value="2"/>
</dbReference>
<dbReference type="PRINTS" id="PR00119">
    <property type="entry name" value="CATATPASE"/>
</dbReference>
<evidence type="ECO:0000256" key="2">
    <source>
        <dbReference type="ARBA" id="ARBA00006024"/>
    </source>
</evidence>
<organism evidence="18 19">
    <name type="scientific">Piscinibacterium candidicorallinum</name>
    <dbReference type="NCBI Taxonomy" id="1793872"/>
    <lineage>
        <taxon>Bacteria</taxon>
        <taxon>Pseudomonadati</taxon>
        <taxon>Pseudomonadota</taxon>
        <taxon>Betaproteobacteria</taxon>
        <taxon>Burkholderiales</taxon>
        <taxon>Piscinibacterium</taxon>
    </lineage>
</organism>
<evidence type="ECO:0000256" key="3">
    <source>
        <dbReference type="ARBA" id="ARBA00022448"/>
    </source>
</evidence>
<evidence type="ECO:0000256" key="13">
    <source>
        <dbReference type="ARBA" id="ARBA00023008"/>
    </source>
</evidence>
<evidence type="ECO:0000256" key="16">
    <source>
        <dbReference type="RuleBase" id="RU362081"/>
    </source>
</evidence>
<dbReference type="SFLD" id="SFLDS00003">
    <property type="entry name" value="Haloacid_Dehalogenase"/>
    <property type="match status" value="1"/>
</dbReference>
<dbReference type="InterPro" id="IPR036412">
    <property type="entry name" value="HAD-like_sf"/>
</dbReference>
<dbReference type="PROSITE" id="PS50846">
    <property type="entry name" value="HMA_2"/>
    <property type="match status" value="2"/>
</dbReference>
<dbReference type="InterPro" id="IPR006121">
    <property type="entry name" value="HMA_dom"/>
</dbReference>
<dbReference type="InterPro" id="IPR023214">
    <property type="entry name" value="HAD_sf"/>
</dbReference>
<feature type="transmembrane region" description="Helical" evidence="16">
    <location>
        <begin position="432"/>
        <end position="457"/>
    </location>
</feature>
<keyword evidence="8" id="KW-0187">Copper transport</keyword>
<dbReference type="EMBL" id="JBHRTI010000010">
    <property type="protein sequence ID" value="MFC3149327.1"/>
    <property type="molecule type" value="Genomic_DNA"/>
</dbReference>
<evidence type="ECO:0000256" key="15">
    <source>
        <dbReference type="ARBA" id="ARBA00023136"/>
    </source>
</evidence>
<evidence type="ECO:0000256" key="8">
    <source>
        <dbReference type="ARBA" id="ARBA00022796"/>
    </source>
</evidence>
<dbReference type="InterPro" id="IPR023298">
    <property type="entry name" value="ATPase_P-typ_TM_dom_sf"/>
</dbReference>
<feature type="domain" description="HMA" evidence="17">
    <location>
        <begin position="2"/>
        <end position="73"/>
    </location>
</feature>
<dbReference type="Gene3D" id="3.30.70.100">
    <property type="match status" value="2"/>
</dbReference>
<dbReference type="PROSITE" id="PS00154">
    <property type="entry name" value="ATPASE_E1_E2"/>
    <property type="match status" value="1"/>
</dbReference>
<dbReference type="InterPro" id="IPR023299">
    <property type="entry name" value="ATPase_P-typ_cyto_dom_N"/>
</dbReference>
<evidence type="ECO:0000256" key="6">
    <source>
        <dbReference type="ARBA" id="ARBA00022737"/>
    </source>
</evidence>
<comment type="similarity">
    <text evidence="2 16">Belongs to the cation transport ATPase (P-type) (TC 3.A.3) family. Type IB subfamily.</text>
</comment>
<keyword evidence="11" id="KW-1278">Translocase</keyword>
<feature type="transmembrane region" description="Helical" evidence="16">
    <location>
        <begin position="191"/>
        <end position="212"/>
    </location>
</feature>
<sequence length="803" mass="82742">MQTLTLPISGMTCASCVARVERALATVPGVRQATVNLATESARLDVEPPKSSRLADAAAAAVQAIERTGFAVPQLSVDLQISGMTCAACASRVERALVQVPGVLRVTVNLADERAHVQLLAGTATAAVTQALERAGYRGTPLQDDAQRAQAEALAQTQARKDSLAVLGSALLTLPLALPMVGLLWGEHWMLPGWLQLLLATPVQFVFGARFYRAGWHAARAGSGNMDLLVALGTSAAFGLSLFNLWADPHHLYFESAAVVITLVLLGKWLEARAKRRTTAAIRALQALAPDTATVVIDGQPRSLPAAQLKVGDLLLVAPGEAVAADAVIVEGASQLNESMLTGESLPVARTVSDAIVGGSVNGEGRLVARISAVGRESLLARIVHQVEQAQTRKAPVQRLVDQVAAVFVPVVLVIALGTLLGWGLATGQWSTALINAVAVLVIACPCALGLATPAALMAGTGVAARHGILIKDAEALERAHRLKVVAFDKTGTLTIGQPRVVDVAAAEGASDSALLGKAAALSAGSAHPLAHALIEHAAALCDANPAVAHDIQALAGYGLQGRIGTQTYALGSGRYMAQLGVATTALSRAEATALAQGHSVSWLAAMPATGGSEKPQLVGMIGFGDTPRPQSAAAVAALKRLNIRPVLLSGDHASAARHIGELLGIEDIHAQVLPGDKAAHVEKLKHFGPVAMVGDGINDAPALAAADVGVAMGSGSDVAMNTAAITLMANDPARVADAIDISRATVRKIRQNLFWAFGYNAIGIPLAAFGLLSPVLAGAAMALSSISVISNALLLNRWSPRR</sequence>
<feature type="transmembrane region" description="Helical" evidence="16">
    <location>
        <begin position="754"/>
        <end position="773"/>
    </location>
</feature>
<gene>
    <name evidence="18" type="ORF">ACFOEN_17020</name>
</gene>
<dbReference type="CDD" id="cd00371">
    <property type="entry name" value="HMA"/>
    <property type="match status" value="2"/>
</dbReference>
<accession>A0ABV7H6P0</accession>
<dbReference type="InterPro" id="IPR001757">
    <property type="entry name" value="P_typ_ATPase"/>
</dbReference>
<evidence type="ECO:0000256" key="12">
    <source>
        <dbReference type="ARBA" id="ARBA00022989"/>
    </source>
</evidence>
<keyword evidence="4 16" id="KW-0812">Transmembrane</keyword>
<dbReference type="NCBIfam" id="TIGR01494">
    <property type="entry name" value="ATPase_P-type"/>
    <property type="match status" value="2"/>
</dbReference>
<feature type="transmembrane region" description="Helical" evidence="16">
    <location>
        <begin position="224"/>
        <end position="246"/>
    </location>
</feature>
<dbReference type="Pfam" id="PF00122">
    <property type="entry name" value="E1-E2_ATPase"/>
    <property type="match status" value="1"/>
</dbReference>
<feature type="domain" description="HMA" evidence="17">
    <location>
        <begin position="75"/>
        <end position="140"/>
    </location>
</feature>
<keyword evidence="5 16" id="KW-0479">Metal-binding</keyword>
<comment type="caution">
    <text evidence="18">The sequence shown here is derived from an EMBL/GenBank/DDBJ whole genome shotgun (WGS) entry which is preliminary data.</text>
</comment>
<feature type="transmembrane region" description="Helical" evidence="16">
    <location>
        <begin position="252"/>
        <end position="270"/>
    </location>
</feature>